<comment type="caution">
    <text evidence="2">The sequence shown here is derived from an EMBL/GenBank/DDBJ whole genome shotgun (WGS) entry which is preliminary data.</text>
</comment>
<proteinExistence type="predicted"/>
<feature type="region of interest" description="Disordered" evidence="1">
    <location>
        <begin position="130"/>
        <end position="162"/>
    </location>
</feature>
<dbReference type="RefSeq" id="WP_390320259.1">
    <property type="nucleotide sequence ID" value="NZ_JBHSPB010000021.1"/>
</dbReference>
<reference evidence="3" key="1">
    <citation type="journal article" date="2019" name="Int. J. Syst. Evol. Microbiol.">
        <title>The Global Catalogue of Microorganisms (GCM) 10K type strain sequencing project: providing services to taxonomists for standard genome sequencing and annotation.</title>
        <authorList>
            <consortium name="The Broad Institute Genomics Platform"/>
            <consortium name="The Broad Institute Genome Sequencing Center for Infectious Disease"/>
            <person name="Wu L."/>
            <person name="Ma J."/>
        </authorList>
    </citation>
    <scope>NUCLEOTIDE SEQUENCE [LARGE SCALE GENOMIC DNA]</scope>
    <source>
        <strain evidence="3">CGMCC 4.7304</strain>
    </source>
</reference>
<accession>A0ABW0Z950</accession>
<evidence type="ECO:0000313" key="3">
    <source>
        <dbReference type="Proteomes" id="UP001596083"/>
    </source>
</evidence>
<dbReference type="Proteomes" id="UP001596083">
    <property type="component" value="Unassembled WGS sequence"/>
</dbReference>
<name>A0ABW0Z950_9ACTN</name>
<evidence type="ECO:0000256" key="1">
    <source>
        <dbReference type="SAM" id="MobiDB-lite"/>
    </source>
</evidence>
<dbReference type="EMBL" id="JBHSPB010000021">
    <property type="protein sequence ID" value="MFC5723841.1"/>
    <property type="molecule type" value="Genomic_DNA"/>
</dbReference>
<sequence length="162" mass="17427">MTATTAGDDRGARGGEGAPVRRLTVLHDPRCPLCAHVRDWLARQRQLVPLDPVPVGSAEARRRFPHLDHAASEQEITVVGDGGQVYRGAAAWVACLWALDGYRPLAHRLSTPSGLRLARGAVLAAAKYRAAHRRPAPAGPEADRTRDRYGPPACDSGCRTPD</sequence>
<keyword evidence="3" id="KW-1185">Reference proteome</keyword>
<protein>
    <submittedName>
        <fullName evidence="2">Thiol-disulfide oxidoreductase DCC family protein</fullName>
    </submittedName>
</protein>
<gene>
    <name evidence="2" type="ORF">ACFP1Z_27110</name>
</gene>
<dbReference type="Pfam" id="PF04134">
    <property type="entry name" value="DCC1-like"/>
    <property type="match status" value="1"/>
</dbReference>
<organism evidence="2 3">
    <name type="scientific">Streptomyces gamaensis</name>
    <dbReference type="NCBI Taxonomy" id="1763542"/>
    <lineage>
        <taxon>Bacteria</taxon>
        <taxon>Bacillati</taxon>
        <taxon>Actinomycetota</taxon>
        <taxon>Actinomycetes</taxon>
        <taxon>Kitasatosporales</taxon>
        <taxon>Streptomycetaceae</taxon>
        <taxon>Streptomyces</taxon>
    </lineage>
</organism>
<evidence type="ECO:0000313" key="2">
    <source>
        <dbReference type="EMBL" id="MFC5723841.1"/>
    </source>
</evidence>
<dbReference type="InterPro" id="IPR007263">
    <property type="entry name" value="DCC1-like"/>
</dbReference>